<feature type="compositionally biased region" description="Low complexity" evidence="1">
    <location>
        <begin position="444"/>
        <end position="458"/>
    </location>
</feature>
<dbReference type="InterPro" id="IPR000904">
    <property type="entry name" value="Sec7_dom"/>
</dbReference>
<evidence type="ECO:0000259" key="3">
    <source>
        <dbReference type="PROSITE" id="PS50190"/>
    </source>
</evidence>
<feature type="compositionally biased region" description="Polar residues" evidence="1">
    <location>
        <begin position="310"/>
        <end position="324"/>
    </location>
</feature>
<dbReference type="InterPro" id="IPR011993">
    <property type="entry name" value="PH-like_dom_sf"/>
</dbReference>
<feature type="compositionally biased region" description="Polar residues" evidence="1">
    <location>
        <begin position="39"/>
        <end position="52"/>
    </location>
</feature>
<feature type="compositionally biased region" description="Low complexity" evidence="1">
    <location>
        <begin position="1501"/>
        <end position="1510"/>
    </location>
</feature>
<feature type="compositionally biased region" description="Low complexity" evidence="1">
    <location>
        <begin position="1447"/>
        <end position="1459"/>
    </location>
</feature>
<dbReference type="Gene3D" id="2.30.29.30">
    <property type="entry name" value="Pleckstrin-homology domain (PH domain)/Phosphotyrosine-binding domain (PTB)"/>
    <property type="match status" value="1"/>
</dbReference>
<feature type="region of interest" description="Disordered" evidence="1">
    <location>
        <begin position="195"/>
        <end position="420"/>
    </location>
</feature>
<feature type="region of interest" description="Disordered" evidence="1">
    <location>
        <begin position="1620"/>
        <end position="1639"/>
    </location>
</feature>
<feature type="region of interest" description="Disordered" evidence="1">
    <location>
        <begin position="1247"/>
        <end position="1282"/>
    </location>
</feature>
<dbReference type="PROSITE" id="PS50190">
    <property type="entry name" value="SEC7"/>
    <property type="match status" value="1"/>
</dbReference>
<dbReference type="Pfam" id="PF01369">
    <property type="entry name" value="Sec7"/>
    <property type="match status" value="1"/>
</dbReference>
<dbReference type="InterPro" id="IPR035999">
    <property type="entry name" value="Sec7_dom_sf"/>
</dbReference>
<dbReference type="InterPro" id="IPR023394">
    <property type="entry name" value="Sec7_C_sf"/>
</dbReference>
<keyword evidence="5" id="KW-1185">Reference proteome</keyword>
<feature type="region of interest" description="Disordered" evidence="1">
    <location>
        <begin position="1"/>
        <end position="147"/>
    </location>
</feature>
<dbReference type="EMBL" id="CAWUON010000005">
    <property type="protein sequence ID" value="CAK7264101.1"/>
    <property type="molecule type" value="Genomic_DNA"/>
</dbReference>
<dbReference type="Gene3D" id="1.10.1000.11">
    <property type="entry name" value="Arf Nucleotide-binding Site Opener,domain 2"/>
    <property type="match status" value="1"/>
</dbReference>
<reference evidence="4 5" key="1">
    <citation type="submission" date="2024-01" db="EMBL/GenBank/DDBJ databases">
        <authorList>
            <person name="Allen C."/>
            <person name="Tagirdzhanova G."/>
        </authorList>
    </citation>
    <scope>NUCLEOTIDE SEQUENCE [LARGE SCALE GENOMIC DNA]</scope>
    <source>
        <strain evidence="4 5">CBS 119000</strain>
    </source>
</reference>
<feature type="region of interest" description="Disordered" evidence="1">
    <location>
        <begin position="442"/>
        <end position="489"/>
    </location>
</feature>
<dbReference type="SMART" id="SM00222">
    <property type="entry name" value="Sec7"/>
    <property type="match status" value="1"/>
</dbReference>
<name>A0ABP0D918_9PEZI</name>
<feature type="compositionally biased region" description="Basic and acidic residues" evidence="1">
    <location>
        <begin position="113"/>
        <end position="133"/>
    </location>
</feature>
<feature type="compositionally biased region" description="Low complexity" evidence="1">
    <location>
        <begin position="1247"/>
        <end position="1256"/>
    </location>
</feature>
<evidence type="ECO:0008006" key="6">
    <source>
        <dbReference type="Google" id="ProtNLM"/>
    </source>
</evidence>
<evidence type="ECO:0000259" key="2">
    <source>
        <dbReference type="PROSITE" id="PS50003"/>
    </source>
</evidence>
<feature type="compositionally biased region" description="Pro residues" evidence="1">
    <location>
        <begin position="1629"/>
        <end position="1639"/>
    </location>
</feature>
<gene>
    <name evidence="4" type="ORF">SEPCBS119000_000827</name>
</gene>
<dbReference type="PANTHER" id="PTHR10663">
    <property type="entry name" value="GUANYL-NUCLEOTIDE EXCHANGE FACTOR"/>
    <property type="match status" value="1"/>
</dbReference>
<dbReference type="Pfam" id="PF00169">
    <property type="entry name" value="PH"/>
    <property type="match status" value="1"/>
</dbReference>
<feature type="compositionally biased region" description="Polar residues" evidence="1">
    <location>
        <begin position="100"/>
        <end position="109"/>
    </location>
</feature>
<feature type="region of interest" description="Disordered" evidence="1">
    <location>
        <begin position="1320"/>
        <end position="1406"/>
    </location>
</feature>
<feature type="compositionally biased region" description="Polar residues" evidence="1">
    <location>
        <begin position="1162"/>
        <end position="1176"/>
    </location>
</feature>
<accession>A0ABP0D918</accession>
<proteinExistence type="predicted"/>
<evidence type="ECO:0000256" key="1">
    <source>
        <dbReference type="SAM" id="MobiDB-lite"/>
    </source>
</evidence>
<dbReference type="PANTHER" id="PTHR10663:SF405">
    <property type="entry name" value="ARF GUANINE NUCLEOTIDE EXCHANGE FACTOR SYT1"/>
    <property type="match status" value="1"/>
</dbReference>
<dbReference type="SUPFAM" id="SSF50729">
    <property type="entry name" value="PH domain-like"/>
    <property type="match status" value="1"/>
</dbReference>
<feature type="region of interest" description="Disordered" evidence="1">
    <location>
        <begin position="1428"/>
        <end position="1602"/>
    </location>
</feature>
<sequence length="1639" mass="178564">MPFLRRRGGMASESVMRPTSIFSPLTTPKLAHHSETPPFDQSSAPTQSNQAVTLLEDPFSADAADSSEMGLDEAVSAAGTAASLAAMESASPTGPDNVEAPQSATTPSFTGRLHKDEDSTRGAVSVDDKDLVRPETPPIQEQTPLHRRFSLLRFRNASDSQLAARARQQAQEADTGLAPPMPNPPEIVMTAPTFELDAFPQKRRPRVKLPGLTRKSSDLPRINDVEEPSGRKSNPFGSWSRREGRKSMIAPLPSDGKQPAIVLNEADPTQQQQQPTSESRGESSTTLALPVNRLSESSRSDGSSGDRAHGSTTLATHKGQTASTFFRLPRRRKNSSPPSLFPISHLPQKGQQTNAVGSAAPNCGTGPANQTFDPPPPRTPNQGIGAVGQGMAGSLGGDEQETPTQSRPVSQRYGIATPPTSLAPSPALALFQKGNLSPVSAFFRPSSRNSGRSSPTRSIPGGFGPLRRGRSSTLSSVGKDSLTGRDSVEDHLSRPVLRSSLSATGRKSISDLLGLSRLRQNSEPNRQGALTPATPCSGTSKNNSLQLARDTFVLPDRREDDTPAKYLARLEEVASRSVIGSTLSKFNDVFFQSVLRSYMRSFKFFTEPMDMAIRKLLMDAELPRETQHIDRFLQAFANRYHECNPGIFSSPDQAYFIAFSLLILHTDVFNKNNKYKMQKSDYQKNTRGEGIFDEILDVFYDNISYTPFIHVEDDIDVNGERIVAHKAKRKIIFPNNSPDVVRKSSKEPIDPYTLIIDDKLEILRPNLKEIMQIDDPYSYIGNTAALNMRELQSSFFRTGILQLLSARSRPDAFMTEKTATNTEEAHPGIVDMKVTKVGLLWRKDEKKKKTRSPWQEWGAILTGPKVYFFRNTSWVKGLIHQYETHIKHGHDGIPIIFKPPVDDFKPDNIMQTKGAVALLDSSYKKHKHAFTFVRNNGDEEVLLADDEDDMNDWLAKLNYAAAFQTSDVQIRGVVGGFYNGQDRRAIRRLGSDDGQSIQTPSGEVTITRSRIDHKMAHDILAARRETMLRKIKNANLRLEEEGKRLEVQLRNSRHLQIMAPIQPKTRDQMLISANRISLQLKATRITMWRLRCHRDILSMDLDDERQLSLNSNQPVDSSTTFAGIADTSAAASSTRRLNEDSVPSADNLPLAQSDDLQRKQSRTNTASTVIPRSPQSIIHRGSLASGSVGSGAGDSGGPASPASPVSDAFQTSLSNTNGAGHSQSPHPTSSEVSAAGLNFASLRKSSVSSAISSNPSMTTTPTRTMHSFNSAHENSLQDQHTATPLTARKVNASQRPDDENNDPDADEHGLLPKSGLLETVATNTSGGASGASKNKSAGPEETGGEEVDTKQHSTADVSQTPQHDKSKIRRSLHRTFREGAGHLSTRGRKTKDASAANAHEDVVDEPTILERGSGSFVVHGKKASVITFGNDFPSILPPDERLRQIKLQQQQQQQQLQGQHLPTVSDASSEAAASGQQTTAQNDDGDYPDDLFQDRERRESAASASTATARSFRELHRKYSSVRAASRSSAGGKAPASDDGSEAAVCILEERQTPPALGVDETNRKKHLSGVGEATGGEEKQDAETNATDDDNDADNGSDNRIDYDEVANVGEVVVLPNGAGDLLQFPTPQTPTPSAVPV</sequence>
<feature type="compositionally biased region" description="Low complexity" evidence="1">
    <location>
        <begin position="1321"/>
        <end position="1337"/>
    </location>
</feature>
<evidence type="ECO:0000313" key="4">
    <source>
        <dbReference type="EMBL" id="CAK7264101.1"/>
    </source>
</evidence>
<feature type="region of interest" description="Disordered" evidence="1">
    <location>
        <begin position="160"/>
        <end position="183"/>
    </location>
</feature>
<feature type="domain" description="PH" evidence="2">
    <location>
        <begin position="833"/>
        <end position="962"/>
    </location>
</feature>
<feature type="compositionally biased region" description="Polar residues" evidence="1">
    <location>
        <begin position="1209"/>
        <end position="1232"/>
    </location>
</feature>
<feature type="compositionally biased region" description="Gly residues" evidence="1">
    <location>
        <begin position="385"/>
        <end position="396"/>
    </location>
</feature>
<dbReference type="Proteomes" id="UP001642502">
    <property type="component" value="Unassembled WGS sequence"/>
</dbReference>
<evidence type="ECO:0000313" key="5">
    <source>
        <dbReference type="Proteomes" id="UP001642502"/>
    </source>
</evidence>
<feature type="compositionally biased region" description="Polar residues" evidence="1">
    <location>
        <begin position="1257"/>
        <end position="1282"/>
    </location>
</feature>
<protein>
    <recommendedName>
        <fullName evidence="6">Guanyl-nucleotide exchange factor</fullName>
    </recommendedName>
</protein>
<feature type="compositionally biased region" description="Low complexity" evidence="1">
    <location>
        <begin position="160"/>
        <end position="174"/>
    </location>
</feature>
<organism evidence="4 5">
    <name type="scientific">Sporothrix epigloea</name>
    <dbReference type="NCBI Taxonomy" id="1892477"/>
    <lineage>
        <taxon>Eukaryota</taxon>
        <taxon>Fungi</taxon>
        <taxon>Dikarya</taxon>
        <taxon>Ascomycota</taxon>
        <taxon>Pezizomycotina</taxon>
        <taxon>Sordariomycetes</taxon>
        <taxon>Sordariomycetidae</taxon>
        <taxon>Ophiostomatales</taxon>
        <taxon>Ophiostomataceae</taxon>
        <taxon>Sporothrix</taxon>
    </lineage>
</organism>
<feature type="domain" description="SEC7" evidence="3">
    <location>
        <begin position="514"/>
        <end position="706"/>
    </location>
</feature>
<dbReference type="SUPFAM" id="SSF48425">
    <property type="entry name" value="Sec7 domain"/>
    <property type="match status" value="1"/>
</dbReference>
<feature type="compositionally biased region" description="Low complexity" evidence="1">
    <location>
        <begin position="1197"/>
        <end position="1208"/>
    </location>
</feature>
<dbReference type="PROSITE" id="PS50003">
    <property type="entry name" value="PH_DOMAIN"/>
    <property type="match status" value="1"/>
</dbReference>
<feature type="compositionally biased region" description="Acidic residues" evidence="1">
    <location>
        <begin position="1587"/>
        <end position="1596"/>
    </location>
</feature>
<feature type="region of interest" description="Disordered" evidence="1">
    <location>
        <begin position="517"/>
        <end position="543"/>
    </location>
</feature>
<feature type="compositionally biased region" description="Polar residues" evidence="1">
    <location>
        <begin position="534"/>
        <end position="543"/>
    </location>
</feature>
<feature type="compositionally biased region" description="Basic and acidic residues" evidence="1">
    <location>
        <begin position="296"/>
        <end position="309"/>
    </location>
</feature>
<feature type="compositionally biased region" description="Low complexity" evidence="1">
    <location>
        <begin position="74"/>
        <end position="91"/>
    </location>
</feature>
<dbReference type="InterPro" id="IPR001849">
    <property type="entry name" value="PH_domain"/>
</dbReference>
<comment type="caution">
    <text evidence="4">The sequence shown here is derived from an EMBL/GenBank/DDBJ whole genome shotgun (WGS) entry which is preliminary data.</text>
</comment>
<feature type="region of interest" description="Disordered" evidence="1">
    <location>
        <begin position="1130"/>
        <end position="1232"/>
    </location>
</feature>
<feature type="compositionally biased region" description="Basic and acidic residues" evidence="1">
    <location>
        <begin position="215"/>
        <end position="230"/>
    </location>
</feature>
<feature type="region of interest" description="Disordered" evidence="1">
    <location>
        <begin position="1292"/>
        <end position="1311"/>
    </location>
</feature>
<feature type="compositionally biased region" description="Low complexity" evidence="1">
    <location>
        <begin position="1521"/>
        <end position="1537"/>
    </location>
</feature>